<reference evidence="5" key="1">
    <citation type="submission" date="2020-04" db="EMBL/GenBank/DDBJ databases">
        <title>Deep metagenomics examines the oral microbiome during advanced dental caries in children, revealing novel taxa and co-occurrences with host molecules.</title>
        <authorList>
            <person name="Baker J.L."/>
            <person name="Morton J.T."/>
            <person name="Dinis M."/>
            <person name="Alvarez R."/>
            <person name="Tran N.C."/>
            <person name="Knight R."/>
            <person name="Edlund A."/>
        </authorList>
    </citation>
    <scope>NUCLEOTIDE SEQUENCE</scope>
    <source>
        <strain evidence="5">JCVI_23_bin.16</strain>
    </source>
</reference>
<proteinExistence type="predicted"/>
<keyword evidence="2" id="KW-0812">Transmembrane</keyword>
<dbReference type="EMBL" id="JABZFV010000130">
    <property type="protein sequence ID" value="MBF0935103.1"/>
    <property type="molecule type" value="Genomic_DNA"/>
</dbReference>
<evidence type="ECO:0000256" key="3">
    <source>
        <dbReference type="ARBA" id="ARBA00022989"/>
    </source>
</evidence>
<evidence type="ECO:0000256" key="4">
    <source>
        <dbReference type="ARBA" id="ARBA00023136"/>
    </source>
</evidence>
<keyword evidence="3" id="KW-1133">Transmembrane helix</keyword>
<dbReference type="InterPro" id="IPR036640">
    <property type="entry name" value="ABC1_TM_sf"/>
</dbReference>
<comment type="subcellular location">
    <subcellularLocation>
        <location evidence="1">Cell membrane</location>
        <topology evidence="1">Multi-pass membrane protein</topology>
    </subcellularLocation>
</comment>
<dbReference type="SUPFAM" id="SSF90123">
    <property type="entry name" value="ABC transporter transmembrane region"/>
    <property type="match status" value="1"/>
</dbReference>
<organism evidence="5 6">
    <name type="scientific">Abiotrophia defectiva</name>
    <name type="common">Streptococcus defectivus</name>
    <dbReference type="NCBI Taxonomy" id="46125"/>
    <lineage>
        <taxon>Bacteria</taxon>
        <taxon>Bacillati</taxon>
        <taxon>Bacillota</taxon>
        <taxon>Bacilli</taxon>
        <taxon>Lactobacillales</taxon>
        <taxon>Aerococcaceae</taxon>
        <taxon>Abiotrophia</taxon>
    </lineage>
</organism>
<sequence length="50" mass="5382">MKSLWSFFKGYRGVALLGPLLKLAEALLELAVPLVVAQIIDRILTGDGAI</sequence>
<protein>
    <recommendedName>
        <fullName evidence="7">ABC transporter ATP-binding protein</fullName>
    </recommendedName>
</protein>
<feature type="non-terminal residue" evidence="5">
    <location>
        <position position="50"/>
    </location>
</feature>
<evidence type="ECO:0000313" key="6">
    <source>
        <dbReference type="Proteomes" id="UP000757900"/>
    </source>
</evidence>
<evidence type="ECO:0000256" key="1">
    <source>
        <dbReference type="ARBA" id="ARBA00004651"/>
    </source>
</evidence>
<evidence type="ECO:0000256" key="2">
    <source>
        <dbReference type="ARBA" id="ARBA00022692"/>
    </source>
</evidence>
<accession>A0A929QSU5</accession>
<dbReference type="Proteomes" id="UP000757900">
    <property type="component" value="Unassembled WGS sequence"/>
</dbReference>
<name>A0A929QSU5_ABIDE</name>
<dbReference type="AlphaFoldDB" id="A0A929QSU5"/>
<dbReference type="GO" id="GO:0005524">
    <property type="term" value="F:ATP binding"/>
    <property type="evidence" value="ECO:0007669"/>
    <property type="project" value="InterPro"/>
</dbReference>
<evidence type="ECO:0000313" key="5">
    <source>
        <dbReference type="EMBL" id="MBF0935103.1"/>
    </source>
</evidence>
<keyword evidence="4" id="KW-0472">Membrane</keyword>
<dbReference type="GO" id="GO:0005886">
    <property type="term" value="C:plasma membrane"/>
    <property type="evidence" value="ECO:0007669"/>
    <property type="project" value="UniProtKB-SubCell"/>
</dbReference>
<dbReference type="Gene3D" id="1.20.1560.10">
    <property type="entry name" value="ABC transporter type 1, transmembrane domain"/>
    <property type="match status" value="1"/>
</dbReference>
<gene>
    <name evidence="5" type="ORF">HXK00_05600</name>
</gene>
<comment type="caution">
    <text evidence="5">The sequence shown here is derived from an EMBL/GenBank/DDBJ whole genome shotgun (WGS) entry which is preliminary data.</text>
</comment>
<evidence type="ECO:0008006" key="7">
    <source>
        <dbReference type="Google" id="ProtNLM"/>
    </source>
</evidence>